<reference evidence="8" key="1">
    <citation type="submission" date="2023-06" db="EMBL/GenBank/DDBJ databases">
        <title>Genomic analysis of the entomopathogenic nematode Steinernema hermaphroditum.</title>
        <authorList>
            <person name="Schwarz E.M."/>
            <person name="Heppert J.K."/>
            <person name="Baniya A."/>
            <person name="Schwartz H.T."/>
            <person name="Tan C.-H."/>
            <person name="Antoshechkin I."/>
            <person name="Sternberg P.W."/>
            <person name="Goodrich-Blair H."/>
            <person name="Dillman A.R."/>
        </authorList>
    </citation>
    <scope>NUCLEOTIDE SEQUENCE</scope>
    <source>
        <strain evidence="8">PS9179</strain>
        <tissue evidence="8">Whole animal</tissue>
    </source>
</reference>
<dbReference type="PIRSF" id="PIRSF036407">
    <property type="entry name" value="Selenphspht_syn"/>
    <property type="match status" value="1"/>
</dbReference>
<dbReference type="InterPro" id="IPR010918">
    <property type="entry name" value="PurM-like_C_dom"/>
</dbReference>
<comment type="caution">
    <text evidence="8">The sequence shown here is derived from an EMBL/GenBank/DDBJ whole genome shotgun (WGS) entry which is preliminary data.</text>
</comment>
<evidence type="ECO:0000256" key="4">
    <source>
        <dbReference type="ARBA" id="ARBA00022840"/>
    </source>
</evidence>
<evidence type="ECO:0000256" key="3">
    <source>
        <dbReference type="ARBA" id="ARBA00022777"/>
    </source>
</evidence>
<dbReference type="GO" id="GO:0005737">
    <property type="term" value="C:cytoplasm"/>
    <property type="evidence" value="ECO:0007669"/>
    <property type="project" value="TreeGrafter"/>
</dbReference>
<evidence type="ECO:0000259" key="6">
    <source>
        <dbReference type="Pfam" id="PF00586"/>
    </source>
</evidence>
<dbReference type="Pfam" id="PF00586">
    <property type="entry name" value="AIRS"/>
    <property type="match status" value="1"/>
</dbReference>
<evidence type="ECO:0008006" key="10">
    <source>
        <dbReference type="Google" id="ProtNLM"/>
    </source>
</evidence>
<evidence type="ECO:0000256" key="2">
    <source>
        <dbReference type="ARBA" id="ARBA00022741"/>
    </source>
</evidence>
<dbReference type="CDD" id="cd02195">
    <property type="entry name" value="SelD"/>
    <property type="match status" value="1"/>
</dbReference>
<gene>
    <name evidence="8" type="ORF">QR680_010925</name>
</gene>
<dbReference type="SUPFAM" id="SSF55326">
    <property type="entry name" value="PurM N-terminal domain-like"/>
    <property type="match status" value="1"/>
</dbReference>
<evidence type="ECO:0000256" key="5">
    <source>
        <dbReference type="ARBA" id="ARBA00023266"/>
    </source>
</evidence>
<dbReference type="AlphaFoldDB" id="A0AA39MBZ2"/>
<dbReference type="Proteomes" id="UP001175271">
    <property type="component" value="Unassembled WGS sequence"/>
</dbReference>
<dbReference type="Gene3D" id="3.30.1330.10">
    <property type="entry name" value="PurM-like, N-terminal domain"/>
    <property type="match status" value="1"/>
</dbReference>
<keyword evidence="3" id="KW-0418">Kinase</keyword>
<keyword evidence="1" id="KW-0808">Transferase</keyword>
<organism evidence="8 9">
    <name type="scientific">Steinernema hermaphroditum</name>
    <dbReference type="NCBI Taxonomy" id="289476"/>
    <lineage>
        <taxon>Eukaryota</taxon>
        <taxon>Metazoa</taxon>
        <taxon>Ecdysozoa</taxon>
        <taxon>Nematoda</taxon>
        <taxon>Chromadorea</taxon>
        <taxon>Rhabditida</taxon>
        <taxon>Tylenchina</taxon>
        <taxon>Panagrolaimomorpha</taxon>
        <taxon>Strongyloidoidea</taxon>
        <taxon>Steinernematidae</taxon>
        <taxon>Steinernema</taxon>
    </lineage>
</organism>
<evidence type="ECO:0000313" key="8">
    <source>
        <dbReference type="EMBL" id="KAK0428642.1"/>
    </source>
</evidence>
<keyword evidence="9" id="KW-1185">Reference proteome</keyword>
<dbReference type="Gene3D" id="3.90.650.10">
    <property type="entry name" value="PurM-like C-terminal domain"/>
    <property type="match status" value="1"/>
</dbReference>
<dbReference type="NCBIfam" id="TIGR00476">
    <property type="entry name" value="selD"/>
    <property type="match status" value="1"/>
</dbReference>
<dbReference type="InterPro" id="IPR004536">
    <property type="entry name" value="SPS/SelD"/>
</dbReference>
<evidence type="ECO:0000313" key="9">
    <source>
        <dbReference type="Proteomes" id="UP001175271"/>
    </source>
</evidence>
<dbReference type="PANTHER" id="PTHR10256">
    <property type="entry name" value="SELENIDE, WATER DIKINASE"/>
    <property type="match status" value="1"/>
</dbReference>
<dbReference type="SUPFAM" id="SSF56042">
    <property type="entry name" value="PurM C-terminal domain-like"/>
    <property type="match status" value="1"/>
</dbReference>
<accession>A0AA39MBZ2</accession>
<feature type="domain" description="PurM-like N-terminal" evidence="6">
    <location>
        <begin position="71"/>
        <end position="170"/>
    </location>
</feature>
<dbReference type="GO" id="GO:0005524">
    <property type="term" value="F:ATP binding"/>
    <property type="evidence" value="ECO:0007669"/>
    <property type="project" value="UniProtKB-KW"/>
</dbReference>
<dbReference type="InterPro" id="IPR016188">
    <property type="entry name" value="PurM-like_N"/>
</dbReference>
<dbReference type="Pfam" id="PF02769">
    <property type="entry name" value="AIRS_C"/>
    <property type="match status" value="1"/>
</dbReference>
<keyword evidence="5" id="KW-0711">Selenium</keyword>
<keyword evidence="4" id="KW-0067">ATP-binding</keyword>
<dbReference type="InterPro" id="IPR036676">
    <property type="entry name" value="PurM-like_C_sf"/>
</dbReference>
<name>A0AA39MBZ2_9BILA</name>
<dbReference type="GO" id="GO:0016260">
    <property type="term" value="P:selenocysteine biosynthetic process"/>
    <property type="evidence" value="ECO:0007669"/>
    <property type="project" value="TreeGrafter"/>
</dbReference>
<evidence type="ECO:0000256" key="1">
    <source>
        <dbReference type="ARBA" id="ARBA00022679"/>
    </source>
</evidence>
<sequence length="384" mass="41539">MSASDPSVVKRILEGFDPVKHGLSKDFLLTKLTAMKGCGCKVPRAVLLELLEGLDEGHGVKTDDEVGIGLDSCVIPLRHEGMFLVQTTDFFYPLIDDPYLMGRVTCANVLSDLYAMGVVSCDNMLMLLGVAKDLNDKERDVIVGQFMQGFKDAATFAGTKIRGGQTVRCPWLLLGGVGTSVVTQSEMSLVDAAQPGDVLVLTKPIGGQVAVNSYEWLKNGSERFTQLELDEKKVRKAFQQVCEQMTRLNINAARMLLKHGAHASTDVTGFGILGHADNLAKAQKAKVQFVIDTLPIIEYMDEISKRMLNGNGFNLFGGTSAETSGGLLVALSEDKAQQFVKDMEEIDGRPAWIIGRVERAADGADNGAVISEGYKVVSVPSPIH</sequence>
<keyword evidence="2" id="KW-0547">Nucleotide-binding</keyword>
<dbReference type="GO" id="GO:0004756">
    <property type="term" value="F:selenide, water dikinase activity"/>
    <property type="evidence" value="ECO:0007669"/>
    <property type="project" value="TreeGrafter"/>
</dbReference>
<dbReference type="InterPro" id="IPR036921">
    <property type="entry name" value="PurM-like_N_sf"/>
</dbReference>
<proteinExistence type="predicted"/>
<dbReference type="EMBL" id="JAUCMV010000001">
    <property type="protein sequence ID" value="KAK0428642.1"/>
    <property type="molecule type" value="Genomic_DNA"/>
</dbReference>
<feature type="domain" description="PurM-like C-terminal" evidence="7">
    <location>
        <begin position="194"/>
        <end position="360"/>
    </location>
</feature>
<dbReference type="FunFam" id="3.90.650.10:FF:000010">
    <property type="entry name" value="Selenide, water dikinase"/>
    <property type="match status" value="1"/>
</dbReference>
<dbReference type="PANTHER" id="PTHR10256:SF0">
    <property type="entry name" value="INACTIVE SELENIDE, WATER DIKINASE-LIKE PROTEIN-RELATED"/>
    <property type="match status" value="1"/>
</dbReference>
<evidence type="ECO:0000259" key="7">
    <source>
        <dbReference type="Pfam" id="PF02769"/>
    </source>
</evidence>
<protein>
    <recommendedName>
        <fullName evidence="10">Selenide, water dikinase</fullName>
    </recommendedName>
</protein>